<organism evidence="10 11">
    <name type="scientific">Chlamydomonas eustigma</name>
    <dbReference type="NCBI Taxonomy" id="1157962"/>
    <lineage>
        <taxon>Eukaryota</taxon>
        <taxon>Viridiplantae</taxon>
        <taxon>Chlorophyta</taxon>
        <taxon>core chlorophytes</taxon>
        <taxon>Chlorophyceae</taxon>
        <taxon>CS clade</taxon>
        <taxon>Chlamydomonadales</taxon>
        <taxon>Chlamydomonadaceae</taxon>
        <taxon>Chlamydomonas</taxon>
    </lineage>
</organism>
<evidence type="ECO:0000256" key="6">
    <source>
        <dbReference type="ARBA" id="ARBA00023014"/>
    </source>
</evidence>
<evidence type="ECO:0000256" key="3">
    <source>
        <dbReference type="ARBA" id="ARBA00022723"/>
    </source>
</evidence>
<dbReference type="SUPFAM" id="SSF52833">
    <property type="entry name" value="Thioredoxin-like"/>
    <property type="match status" value="1"/>
</dbReference>
<keyword evidence="5" id="KW-0408">Iron</keyword>
<dbReference type="GO" id="GO:0005743">
    <property type="term" value="C:mitochondrial inner membrane"/>
    <property type="evidence" value="ECO:0007669"/>
    <property type="project" value="UniProtKB-ARBA"/>
</dbReference>
<dbReference type="InterPro" id="IPR041921">
    <property type="entry name" value="NuoE_N"/>
</dbReference>
<dbReference type="OrthoDB" id="10254187at2759"/>
<sequence length="284" mass="30883">MMRRAALLALRTISSSTNVALMPLIASCKPLESSGTSSSSWKSFATNSTDIFNTHRDLPHNNASTPFEVSEANMKRINEIIARYPPNYKASAVIPVLDLVQQMNGGWLSLSAMNKVAQILDMQEIRVYEVASFYSMFNRTKIGKYHVMVCGTTPCRLNGAEKIEEALSSHLGIHLGETTSDGMFTLGEMECMGACVNAPMIAIADYTKGVEGFSYIYYEDLSPTDAINIIDTIKKGGKPKPGSQHRSKAEPAGAMISGTWVPSTGMTTLMGPLPGPQCRDLDKI</sequence>
<dbReference type="CDD" id="cd03064">
    <property type="entry name" value="TRX_Fd_NuoE"/>
    <property type="match status" value="1"/>
</dbReference>
<dbReference type="GO" id="GO:0008137">
    <property type="term" value="F:NADH dehydrogenase (ubiquinone) activity"/>
    <property type="evidence" value="ECO:0007669"/>
    <property type="project" value="UniProtKB-ARBA"/>
</dbReference>
<dbReference type="GO" id="GO:0046872">
    <property type="term" value="F:metal ion binding"/>
    <property type="evidence" value="ECO:0007669"/>
    <property type="project" value="UniProtKB-KW"/>
</dbReference>
<dbReference type="FunFam" id="1.10.10.1590:FF:000001">
    <property type="entry name" value="NADH-quinone oxidoreductase subunit E"/>
    <property type="match status" value="1"/>
</dbReference>
<dbReference type="InterPro" id="IPR002023">
    <property type="entry name" value="NuoE-like"/>
</dbReference>
<dbReference type="PROSITE" id="PS01099">
    <property type="entry name" value="COMPLEX1_24K"/>
    <property type="match status" value="1"/>
</dbReference>
<dbReference type="PANTHER" id="PTHR10371:SF3">
    <property type="entry name" value="NADH DEHYDROGENASE [UBIQUINONE] FLAVOPROTEIN 2, MITOCHONDRIAL"/>
    <property type="match status" value="1"/>
</dbReference>
<dbReference type="GO" id="GO:1902494">
    <property type="term" value="C:catalytic complex"/>
    <property type="evidence" value="ECO:0007669"/>
    <property type="project" value="UniProtKB-ARBA"/>
</dbReference>
<evidence type="ECO:0000313" key="11">
    <source>
        <dbReference type="Proteomes" id="UP000232323"/>
    </source>
</evidence>
<dbReference type="GO" id="GO:0006120">
    <property type="term" value="P:mitochondrial electron transport, NADH to ubiquinone"/>
    <property type="evidence" value="ECO:0007669"/>
    <property type="project" value="UniProtKB-ARBA"/>
</dbReference>
<proteinExistence type="inferred from homology"/>
<dbReference type="Proteomes" id="UP000232323">
    <property type="component" value="Unassembled WGS sequence"/>
</dbReference>
<dbReference type="Pfam" id="PF01257">
    <property type="entry name" value="2Fe-2S_thioredx"/>
    <property type="match status" value="1"/>
</dbReference>
<evidence type="ECO:0000256" key="2">
    <source>
        <dbReference type="ARBA" id="ARBA00022714"/>
    </source>
</evidence>
<dbReference type="PROSITE" id="PS51257">
    <property type="entry name" value="PROKAR_LIPOPROTEIN"/>
    <property type="match status" value="1"/>
</dbReference>
<dbReference type="Gene3D" id="1.10.10.1590">
    <property type="entry name" value="NADH-quinone oxidoreductase subunit E"/>
    <property type="match status" value="1"/>
</dbReference>
<accession>A0A250XM77</accession>
<evidence type="ECO:0000256" key="8">
    <source>
        <dbReference type="ARBA" id="ARBA00034078"/>
    </source>
</evidence>
<evidence type="ECO:0000256" key="1">
    <source>
        <dbReference type="ARBA" id="ARBA00010643"/>
    </source>
</evidence>
<dbReference type="STRING" id="1157962.A0A250XM77"/>
<dbReference type="GO" id="GO:0098796">
    <property type="term" value="C:membrane protein complex"/>
    <property type="evidence" value="ECO:0007669"/>
    <property type="project" value="UniProtKB-ARBA"/>
</dbReference>
<dbReference type="EMBL" id="BEGY01000118">
    <property type="protein sequence ID" value="GAX84177.1"/>
    <property type="molecule type" value="Genomic_DNA"/>
</dbReference>
<keyword evidence="3" id="KW-0479">Metal-binding</keyword>
<dbReference type="AlphaFoldDB" id="A0A250XM77"/>
<dbReference type="GO" id="GO:0003954">
    <property type="term" value="F:NADH dehydrogenase activity"/>
    <property type="evidence" value="ECO:0007669"/>
    <property type="project" value="TreeGrafter"/>
</dbReference>
<dbReference type="NCBIfam" id="TIGR01958">
    <property type="entry name" value="nuoE_fam"/>
    <property type="match status" value="1"/>
</dbReference>
<keyword evidence="7" id="KW-0520">NAD</keyword>
<reference evidence="10 11" key="1">
    <citation type="submission" date="2017-08" db="EMBL/GenBank/DDBJ databases">
        <title>Acidophilic green algal genome provides insights into adaptation to an acidic environment.</title>
        <authorList>
            <person name="Hirooka S."/>
            <person name="Hirose Y."/>
            <person name="Kanesaki Y."/>
            <person name="Higuchi S."/>
            <person name="Fujiwara T."/>
            <person name="Onuma R."/>
            <person name="Era A."/>
            <person name="Ohbayashi R."/>
            <person name="Uzuka A."/>
            <person name="Nozaki H."/>
            <person name="Yoshikawa H."/>
            <person name="Miyagishima S.Y."/>
        </authorList>
    </citation>
    <scope>NUCLEOTIDE SEQUENCE [LARGE SCALE GENOMIC DNA]</scope>
    <source>
        <strain evidence="10 11">NIES-2499</strain>
    </source>
</reference>
<dbReference type="Gene3D" id="3.40.30.10">
    <property type="entry name" value="Glutaredoxin"/>
    <property type="match status" value="1"/>
</dbReference>
<keyword evidence="2" id="KW-0001">2Fe-2S</keyword>
<dbReference type="PANTHER" id="PTHR10371">
    <property type="entry name" value="NADH DEHYDROGENASE UBIQUINONE FLAVOPROTEIN 2, MITOCHONDRIAL"/>
    <property type="match status" value="1"/>
</dbReference>
<feature type="chain" id="PRO_5012625881" evidence="9">
    <location>
        <begin position="17"/>
        <end position="284"/>
    </location>
</feature>
<name>A0A250XM77_9CHLO</name>
<dbReference type="InterPro" id="IPR036249">
    <property type="entry name" value="Thioredoxin-like_sf"/>
</dbReference>
<keyword evidence="11" id="KW-1185">Reference proteome</keyword>
<dbReference type="InterPro" id="IPR042128">
    <property type="entry name" value="NuoE_dom"/>
</dbReference>
<dbReference type="FunFam" id="3.40.30.10:FF:000022">
    <property type="entry name" value="NADH dehydrogenase flavoprotein 2, mitochondrial"/>
    <property type="match status" value="1"/>
</dbReference>
<keyword evidence="4" id="KW-1278">Translocase</keyword>
<evidence type="ECO:0000256" key="9">
    <source>
        <dbReference type="SAM" id="SignalP"/>
    </source>
</evidence>
<dbReference type="GO" id="GO:0051537">
    <property type="term" value="F:2 iron, 2 sulfur cluster binding"/>
    <property type="evidence" value="ECO:0007669"/>
    <property type="project" value="UniProtKB-KW"/>
</dbReference>
<feature type="signal peptide" evidence="9">
    <location>
        <begin position="1"/>
        <end position="16"/>
    </location>
</feature>
<comment type="caution">
    <text evidence="10">The sequence shown here is derived from an EMBL/GenBank/DDBJ whole genome shotgun (WGS) entry which is preliminary data.</text>
</comment>
<evidence type="ECO:0000256" key="5">
    <source>
        <dbReference type="ARBA" id="ARBA00023004"/>
    </source>
</evidence>
<evidence type="ECO:0000256" key="7">
    <source>
        <dbReference type="ARBA" id="ARBA00023027"/>
    </source>
</evidence>
<evidence type="ECO:0000256" key="4">
    <source>
        <dbReference type="ARBA" id="ARBA00022967"/>
    </source>
</evidence>
<gene>
    <name evidence="10" type="ORF">CEUSTIGMA_g11600.t1</name>
</gene>
<comment type="similarity">
    <text evidence="1">Belongs to the complex I 24 kDa subunit family.</text>
</comment>
<evidence type="ECO:0000313" key="10">
    <source>
        <dbReference type="EMBL" id="GAX84177.1"/>
    </source>
</evidence>
<protein>
    <submittedName>
        <fullName evidence="10">Uncharacterized protein</fullName>
    </submittedName>
</protein>
<keyword evidence="6" id="KW-0411">Iron-sulfur</keyword>
<comment type="cofactor">
    <cofactor evidence="8">
        <name>[2Fe-2S] cluster</name>
        <dbReference type="ChEBI" id="CHEBI:190135"/>
    </cofactor>
</comment>
<keyword evidence="9" id="KW-0732">Signal</keyword>